<name>A0A5C3EZG9_9BASI</name>
<reference evidence="2 3" key="1">
    <citation type="submission" date="2018-03" db="EMBL/GenBank/DDBJ databases">
        <authorList>
            <person name="Guldener U."/>
        </authorList>
    </citation>
    <scope>NUCLEOTIDE SEQUENCE [LARGE SCALE GENOMIC DNA]</scope>
    <source>
        <strain evidence="2 3">DAOM196992</strain>
    </source>
</reference>
<accession>A0A5C3EZG9</accession>
<dbReference type="Proteomes" id="UP000323386">
    <property type="component" value="Unassembled WGS sequence"/>
</dbReference>
<evidence type="ECO:0000313" key="3">
    <source>
        <dbReference type="Proteomes" id="UP000323386"/>
    </source>
</evidence>
<dbReference type="EMBL" id="OOIP01000007">
    <property type="protein sequence ID" value="SPO37618.1"/>
    <property type="molecule type" value="Genomic_DNA"/>
</dbReference>
<evidence type="ECO:0000313" key="2">
    <source>
        <dbReference type="EMBL" id="SPO37618.1"/>
    </source>
</evidence>
<keyword evidence="3" id="KW-1185">Reference proteome</keyword>
<dbReference type="AlphaFoldDB" id="A0A5C3EZG9"/>
<feature type="compositionally biased region" description="Basic and acidic residues" evidence="1">
    <location>
        <begin position="116"/>
        <end position="128"/>
    </location>
</feature>
<proteinExistence type="predicted"/>
<feature type="region of interest" description="Disordered" evidence="1">
    <location>
        <begin position="107"/>
        <end position="128"/>
    </location>
</feature>
<evidence type="ECO:0000256" key="1">
    <source>
        <dbReference type="SAM" id="MobiDB-lite"/>
    </source>
</evidence>
<organism evidence="2 3">
    <name type="scientific">Pseudozyma flocculosa</name>
    <dbReference type="NCBI Taxonomy" id="84751"/>
    <lineage>
        <taxon>Eukaryota</taxon>
        <taxon>Fungi</taxon>
        <taxon>Dikarya</taxon>
        <taxon>Basidiomycota</taxon>
        <taxon>Ustilaginomycotina</taxon>
        <taxon>Ustilaginomycetes</taxon>
        <taxon>Ustilaginales</taxon>
        <taxon>Ustilaginaceae</taxon>
        <taxon>Pseudozyma</taxon>
    </lineage>
</organism>
<gene>
    <name evidence="2" type="ORF">PSFLO_03093</name>
</gene>
<protein>
    <submittedName>
        <fullName evidence="2">Uncharacterized protein</fullName>
    </submittedName>
</protein>
<sequence length="165" mass="16923">MDAGTKGGTELDDWAQLVHGHLPSHEQGLKISGRRIGCGRIDASAGQLGCAGQKAAGDGGPPRDSRCDAQLVALASAAGGRALAVAGGAGARRRGAVVVAGALLGSRGRQQSQPRTVDRDARSGRRSSDVTAALRTAIFGDCGNRRWKEELGDRQGSLIVRSTAE</sequence>